<gene>
    <name evidence="2" type="ORF">OEZ49_11345</name>
</gene>
<evidence type="ECO:0000313" key="2">
    <source>
        <dbReference type="EMBL" id="MCU9838363.1"/>
    </source>
</evidence>
<evidence type="ECO:0000313" key="3">
    <source>
        <dbReference type="Proteomes" id="UP001321014"/>
    </source>
</evidence>
<accession>A0ABT2WWI2</accession>
<proteinExistence type="predicted"/>
<protein>
    <submittedName>
        <fullName evidence="2">DUF2269 domain-containing protein</fullName>
    </submittedName>
</protein>
<keyword evidence="3" id="KW-1185">Reference proteome</keyword>
<feature type="transmembrane region" description="Helical" evidence="1">
    <location>
        <begin position="49"/>
        <end position="73"/>
    </location>
</feature>
<dbReference type="Proteomes" id="UP001321014">
    <property type="component" value="Unassembled WGS sequence"/>
</dbReference>
<name>A0ABT2WWI2_9RHOB</name>
<keyword evidence="1" id="KW-1133">Transmembrane helix</keyword>
<sequence>MDPYFLARWLNILPFACWAPVVHLQIRFRDLTGKAHAVGKLLPDEARDLYRIWFTLGWLAFGALTGSLCLMVTCPAFW</sequence>
<dbReference type="Pfam" id="PF10027">
    <property type="entry name" value="DUF2269"/>
    <property type="match status" value="1"/>
</dbReference>
<dbReference type="EMBL" id="JAOVQN010000010">
    <property type="protein sequence ID" value="MCU9838363.1"/>
    <property type="molecule type" value="Genomic_DNA"/>
</dbReference>
<dbReference type="InterPro" id="IPR018729">
    <property type="entry name" value="DUF2269_transmembrane"/>
</dbReference>
<keyword evidence="1" id="KW-0812">Transmembrane</keyword>
<evidence type="ECO:0000256" key="1">
    <source>
        <dbReference type="SAM" id="Phobius"/>
    </source>
</evidence>
<organism evidence="2 3">
    <name type="scientific">Ruegeria marisflavi</name>
    <dbReference type="NCBI Taxonomy" id="2984152"/>
    <lineage>
        <taxon>Bacteria</taxon>
        <taxon>Pseudomonadati</taxon>
        <taxon>Pseudomonadota</taxon>
        <taxon>Alphaproteobacteria</taxon>
        <taxon>Rhodobacterales</taxon>
        <taxon>Roseobacteraceae</taxon>
        <taxon>Ruegeria</taxon>
    </lineage>
</organism>
<dbReference type="RefSeq" id="WP_263388407.1">
    <property type="nucleotide sequence ID" value="NZ_JAOVQN010000010.1"/>
</dbReference>
<feature type="transmembrane region" description="Helical" evidence="1">
    <location>
        <begin position="6"/>
        <end position="28"/>
    </location>
</feature>
<comment type="caution">
    <text evidence="2">The sequence shown here is derived from an EMBL/GenBank/DDBJ whole genome shotgun (WGS) entry which is preliminary data.</text>
</comment>
<reference evidence="2 3" key="1">
    <citation type="submission" date="2022-10" db="EMBL/GenBank/DDBJ databases">
        <title>Ruegeria sp. nov., isolated from ocean surface water.</title>
        <authorList>
            <person name="He W."/>
            <person name="Wang L."/>
            <person name="Zhang D.-F."/>
        </authorList>
    </citation>
    <scope>NUCLEOTIDE SEQUENCE [LARGE SCALE GENOMIC DNA]</scope>
    <source>
        <strain evidence="2 3">WL0004</strain>
    </source>
</reference>
<keyword evidence="1" id="KW-0472">Membrane</keyword>